<reference evidence="4 5" key="1">
    <citation type="submission" date="2018-04" db="EMBL/GenBank/DDBJ databases">
        <title>Chitinophaga fuyangensis sp. nov., isolated from soil in a chemical factory.</title>
        <authorList>
            <person name="Chen K."/>
        </authorList>
    </citation>
    <scope>NUCLEOTIDE SEQUENCE [LARGE SCALE GENOMIC DNA]</scope>
    <source>
        <strain evidence="4 5">LY-1</strain>
    </source>
</reference>
<proteinExistence type="inferred from homology"/>
<sequence>MSTKKVWFVTGASQGLGLTLVQELLKAGYRVAATSRKAAALREAVPASEHFLPLEVDLTNEESVKQAIRETVSHFGSMDVVVNNAGYGQLGAVEELTDEEVRRSFDVNVFGLLHVLRHAMPHLRARQSGHIFNIASVAGYSGNFPGWSTYIATKFAVVGLSEALAEEAAPFGIRVSVVMPGYFRTNFLASGSLAQPAHALDVYANVRESSAAHTEQINGNQPGDPVKAAAVLMAQAEAPKQVVHLFLGEDAYARAATQMKTVTTDMAEVATMATATAF</sequence>
<dbReference type="InterPro" id="IPR002347">
    <property type="entry name" value="SDR_fam"/>
</dbReference>
<comment type="similarity">
    <text evidence="1 3">Belongs to the short-chain dehydrogenases/reductases (SDR) family.</text>
</comment>
<dbReference type="PRINTS" id="PR00081">
    <property type="entry name" value="GDHRDH"/>
</dbReference>
<dbReference type="Proteomes" id="UP000244450">
    <property type="component" value="Unassembled WGS sequence"/>
</dbReference>
<dbReference type="CDD" id="cd05374">
    <property type="entry name" value="17beta-HSD-like_SDR_c"/>
    <property type="match status" value="1"/>
</dbReference>
<dbReference type="Pfam" id="PF00106">
    <property type="entry name" value="adh_short"/>
    <property type="match status" value="1"/>
</dbReference>
<organism evidence="4 5">
    <name type="scientific">Chitinophaga parva</name>
    <dbReference type="NCBI Taxonomy" id="2169414"/>
    <lineage>
        <taxon>Bacteria</taxon>
        <taxon>Pseudomonadati</taxon>
        <taxon>Bacteroidota</taxon>
        <taxon>Chitinophagia</taxon>
        <taxon>Chitinophagales</taxon>
        <taxon>Chitinophagaceae</taxon>
        <taxon>Chitinophaga</taxon>
    </lineage>
</organism>
<keyword evidence="5" id="KW-1185">Reference proteome</keyword>
<evidence type="ECO:0000256" key="2">
    <source>
        <dbReference type="ARBA" id="ARBA00023002"/>
    </source>
</evidence>
<evidence type="ECO:0000256" key="1">
    <source>
        <dbReference type="ARBA" id="ARBA00006484"/>
    </source>
</evidence>
<dbReference type="InterPro" id="IPR036291">
    <property type="entry name" value="NAD(P)-bd_dom_sf"/>
</dbReference>
<protein>
    <submittedName>
        <fullName evidence="4">Short-chain dehydrogenase/reductase</fullName>
    </submittedName>
</protein>
<dbReference type="PRINTS" id="PR00080">
    <property type="entry name" value="SDRFAMILY"/>
</dbReference>
<dbReference type="SUPFAM" id="SSF51735">
    <property type="entry name" value="NAD(P)-binding Rossmann-fold domains"/>
    <property type="match status" value="1"/>
</dbReference>
<comment type="caution">
    <text evidence="4">The sequence shown here is derived from an EMBL/GenBank/DDBJ whole genome shotgun (WGS) entry which is preliminary data.</text>
</comment>
<dbReference type="PANTHER" id="PTHR43976:SF16">
    <property type="entry name" value="SHORT-CHAIN DEHYDROGENASE_REDUCTASE FAMILY PROTEIN"/>
    <property type="match status" value="1"/>
</dbReference>
<dbReference type="FunFam" id="3.40.50.720:FF:000084">
    <property type="entry name" value="Short-chain dehydrogenase reductase"/>
    <property type="match status" value="1"/>
</dbReference>
<dbReference type="OrthoDB" id="1235794at2"/>
<keyword evidence="2" id="KW-0560">Oxidoreductase</keyword>
<evidence type="ECO:0000313" key="5">
    <source>
        <dbReference type="Proteomes" id="UP000244450"/>
    </source>
</evidence>
<dbReference type="GO" id="GO:0016491">
    <property type="term" value="F:oxidoreductase activity"/>
    <property type="evidence" value="ECO:0007669"/>
    <property type="project" value="UniProtKB-KW"/>
</dbReference>
<dbReference type="PANTHER" id="PTHR43976">
    <property type="entry name" value="SHORT CHAIN DEHYDROGENASE"/>
    <property type="match status" value="1"/>
</dbReference>
<evidence type="ECO:0000313" key="4">
    <source>
        <dbReference type="EMBL" id="PUZ25596.1"/>
    </source>
</evidence>
<evidence type="ECO:0000256" key="3">
    <source>
        <dbReference type="RuleBase" id="RU000363"/>
    </source>
</evidence>
<dbReference type="AlphaFoldDB" id="A0A2T7BH34"/>
<dbReference type="InterPro" id="IPR051911">
    <property type="entry name" value="SDR_oxidoreductase"/>
</dbReference>
<gene>
    <name evidence="4" type="ORF">DCC81_15075</name>
</gene>
<dbReference type="Gene3D" id="3.40.50.720">
    <property type="entry name" value="NAD(P)-binding Rossmann-like Domain"/>
    <property type="match status" value="1"/>
</dbReference>
<name>A0A2T7BH34_9BACT</name>
<accession>A0A2T7BH34</accession>
<dbReference type="RefSeq" id="WP_108687436.1">
    <property type="nucleotide sequence ID" value="NZ_QCYK01000002.1"/>
</dbReference>
<dbReference type="EMBL" id="QCYK01000002">
    <property type="protein sequence ID" value="PUZ25596.1"/>
    <property type="molecule type" value="Genomic_DNA"/>
</dbReference>